<keyword evidence="7" id="KW-0170">Cobalt</keyword>
<reference evidence="9 10" key="1">
    <citation type="submission" date="2018-05" db="EMBL/GenBank/DDBJ databases">
        <title>The Hungate 1000. A catalogue of reference genomes from the rumen microbiome.</title>
        <authorList>
            <person name="Kelly W."/>
        </authorList>
    </citation>
    <scope>NUCLEOTIDE SEQUENCE [LARGE SCALE GENOMIC DNA]</scope>
    <source>
        <strain evidence="9 10">NLAE-zl-C242</strain>
    </source>
</reference>
<dbReference type="SUPFAM" id="SSF53187">
    <property type="entry name" value="Zn-dependent exopeptidases"/>
    <property type="match status" value="1"/>
</dbReference>
<dbReference type="GO" id="GO:0016787">
    <property type="term" value="F:hydrolase activity"/>
    <property type="evidence" value="ECO:0007669"/>
    <property type="project" value="UniProtKB-KW"/>
</dbReference>
<dbReference type="InterPro" id="IPR050072">
    <property type="entry name" value="Peptidase_M20A"/>
</dbReference>
<dbReference type="EMBL" id="QGDL01000012">
    <property type="protein sequence ID" value="PWJ23875.1"/>
    <property type="molecule type" value="Genomic_DNA"/>
</dbReference>
<proteinExistence type="inferred from homology"/>
<dbReference type="InterPro" id="IPR036264">
    <property type="entry name" value="Bact_exopeptidase_dim_dom"/>
</dbReference>
<dbReference type="InterPro" id="IPR010182">
    <property type="entry name" value="ArgE/DapE"/>
</dbReference>
<dbReference type="CDD" id="cd08659">
    <property type="entry name" value="M20_ArgE_DapE-like"/>
    <property type="match status" value="1"/>
</dbReference>
<evidence type="ECO:0000256" key="2">
    <source>
        <dbReference type="ARBA" id="ARBA00001947"/>
    </source>
</evidence>
<evidence type="ECO:0000313" key="9">
    <source>
        <dbReference type="EMBL" id="PWJ23875.1"/>
    </source>
</evidence>
<evidence type="ECO:0000256" key="1">
    <source>
        <dbReference type="ARBA" id="ARBA00001941"/>
    </source>
</evidence>
<evidence type="ECO:0000256" key="7">
    <source>
        <dbReference type="ARBA" id="ARBA00023285"/>
    </source>
</evidence>
<keyword evidence="5" id="KW-0378">Hydrolase</keyword>
<dbReference type="AlphaFoldDB" id="A0A2Y9BHH1"/>
<dbReference type="NCBIfam" id="TIGR01910">
    <property type="entry name" value="DapE-ArgE"/>
    <property type="match status" value="1"/>
</dbReference>
<keyword evidence="6" id="KW-0862">Zinc</keyword>
<comment type="similarity">
    <text evidence="3">Belongs to the peptidase M20A family.</text>
</comment>
<protein>
    <submittedName>
        <fullName evidence="9">Succinyl-diaminopimelate desuccinylase</fullName>
    </submittedName>
</protein>
<organism evidence="9 10">
    <name type="scientific">Faecalicatena orotica</name>
    <dbReference type="NCBI Taxonomy" id="1544"/>
    <lineage>
        <taxon>Bacteria</taxon>
        <taxon>Bacillati</taxon>
        <taxon>Bacillota</taxon>
        <taxon>Clostridia</taxon>
        <taxon>Lachnospirales</taxon>
        <taxon>Lachnospiraceae</taxon>
        <taxon>Faecalicatena</taxon>
    </lineage>
</organism>
<dbReference type="GO" id="GO:0046872">
    <property type="term" value="F:metal ion binding"/>
    <property type="evidence" value="ECO:0007669"/>
    <property type="project" value="UniProtKB-KW"/>
</dbReference>
<keyword evidence="10" id="KW-1185">Reference proteome</keyword>
<feature type="domain" description="Peptidase M20 dimerisation" evidence="8">
    <location>
        <begin position="179"/>
        <end position="279"/>
    </location>
</feature>
<evidence type="ECO:0000256" key="5">
    <source>
        <dbReference type="ARBA" id="ARBA00022801"/>
    </source>
</evidence>
<keyword evidence="4" id="KW-0479">Metal-binding</keyword>
<evidence type="ECO:0000256" key="4">
    <source>
        <dbReference type="ARBA" id="ARBA00022723"/>
    </source>
</evidence>
<dbReference type="Gene3D" id="3.40.630.10">
    <property type="entry name" value="Zn peptidases"/>
    <property type="match status" value="2"/>
</dbReference>
<comment type="cofactor">
    <cofactor evidence="1">
        <name>Co(2+)</name>
        <dbReference type="ChEBI" id="CHEBI:48828"/>
    </cofactor>
</comment>
<dbReference type="InterPro" id="IPR002933">
    <property type="entry name" value="Peptidase_M20"/>
</dbReference>
<name>A0A2Y9BHH1_9FIRM</name>
<evidence type="ECO:0000259" key="8">
    <source>
        <dbReference type="Pfam" id="PF07687"/>
    </source>
</evidence>
<evidence type="ECO:0000256" key="6">
    <source>
        <dbReference type="ARBA" id="ARBA00022833"/>
    </source>
</evidence>
<dbReference type="OrthoDB" id="9792335at2"/>
<accession>A0A2Y9BHH1</accession>
<comment type="cofactor">
    <cofactor evidence="2">
        <name>Zn(2+)</name>
        <dbReference type="ChEBI" id="CHEBI:29105"/>
    </cofactor>
</comment>
<dbReference type="RefSeq" id="WP_109732709.1">
    <property type="nucleotide sequence ID" value="NZ_BAAACK010000025.1"/>
</dbReference>
<evidence type="ECO:0000256" key="3">
    <source>
        <dbReference type="ARBA" id="ARBA00006247"/>
    </source>
</evidence>
<dbReference type="Pfam" id="PF01546">
    <property type="entry name" value="Peptidase_M20"/>
    <property type="match status" value="1"/>
</dbReference>
<evidence type="ECO:0000313" key="10">
    <source>
        <dbReference type="Proteomes" id="UP000245845"/>
    </source>
</evidence>
<comment type="caution">
    <text evidence="9">The sequence shown here is derived from an EMBL/GenBank/DDBJ whole genome shotgun (WGS) entry which is preliminary data.</text>
</comment>
<dbReference type="Pfam" id="PF07687">
    <property type="entry name" value="M20_dimer"/>
    <property type="match status" value="1"/>
</dbReference>
<dbReference type="Gene3D" id="3.30.70.360">
    <property type="match status" value="1"/>
</dbReference>
<sequence>MNTTIFDAVTLTQQLIRIESTNPGTYEGEIGTFISDYLKGAGVEPERSEGEDGRFNIRAVIKGRKKTPALVFICHMDTVVTGDGWKKNPFSGEIQDGRIYGRGACDMKSGLACALTVFAEMARVVKEGAVVPEYPLMFIGTSDEEGDMTGVERVVAEQWVTKNDWIVDMEPTDGNIQMSHKGRTWFEVEVKGVTAHASMPEKGADAIAGMAAVLTYIRSKIKKCPVHEELGPSTVTFGQIGGGYSPYVVPDSCRATIDMRLVPPMNTEKAADLVQSAIRYGEEQVPGVHGSYRITGDRPSLETHEDSVLLKELEKAVEETTKTPPGITVFPGYTDTAVIAGKLGNRNCMSYGPGSLQQAHKPDEFVNTTEIDRCQEVFRKLVRNMLTAGRAL</sequence>
<dbReference type="InterPro" id="IPR011650">
    <property type="entry name" value="Peptidase_M20_dimer"/>
</dbReference>
<dbReference type="SUPFAM" id="SSF55031">
    <property type="entry name" value="Bacterial exopeptidase dimerisation domain"/>
    <property type="match status" value="1"/>
</dbReference>
<gene>
    <name evidence="9" type="ORF">A8806_112121</name>
</gene>
<dbReference type="PANTHER" id="PTHR43808">
    <property type="entry name" value="ACETYLORNITHINE DEACETYLASE"/>
    <property type="match status" value="1"/>
</dbReference>
<dbReference type="Proteomes" id="UP000245845">
    <property type="component" value="Unassembled WGS sequence"/>
</dbReference>